<sequence>MSLLAAQTRTLPALALALETGTVANETPSPLSAQWAALRQSPNNSASRNPWLFPGIPPEKLPFGPVVRPRQIPASFANPQPLPAREHPGRPLPSRWQADPRVVPVHQAFAARPPPNANGDLALENNVISLPNMTVQAALHYGPTAGRPAFIEWLHELPGVDVLSKAIVALFDPRRAGAGPVSRPSMPVLSLYSGAPNKSTRTQMASLPLLFEAFCTTGRRAGRNLVLYMIPCGGNPTGATTTVERRREVLALAREHNSTILEDDRTTICNPIPPSYLDPERSAAAAAAAGHHVGGASAWTRSPMSSPPGAGLRIGFASGPTPLRDLAVYPSPLVGLALNAALYSPKDDRAPLYRNMDFPTGSWMPVDVIHAARMPPASERLTSASYHAVPLLQSPNAVGVR</sequence>
<accession>A0A8H6W4D5</accession>
<dbReference type="Gene3D" id="3.40.640.10">
    <property type="entry name" value="Type I PLP-dependent aspartate aminotransferase-like (Major domain)"/>
    <property type="match status" value="1"/>
</dbReference>
<gene>
    <name evidence="8" type="ORF">HMN09_00779000</name>
</gene>
<organism evidence="8 9">
    <name type="scientific">Mycena chlorophos</name>
    <name type="common">Agaric fungus</name>
    <name type="synonym">Agaricus chlorophos</name>
    <dbReference type="NCBI Taxonomy" id="658473"/>
    <lineage>
        <taxon>Eukaryota</taxon>
        <taxon>Fungi</taxon>
        <taxon>Dikarya</taxon>
        <taxon>Basidiomycota</taxon>
        <taxon>Agaricomycotina</taxon>
        <taxon>Agaricomycetes</taxon>
        <taxon>Agaricomycetidae</taxon>
        <taxon>Agaricales</taxon>
        <taxon>Marasmiineae</taxon>
        <taxon>Mycenaceae</taxon>
        <taxon>Mycena</taxon>
    </lineage>
</organism>
<dbReference type="GO" id="GO:0008483">
    <property type="term" value="F:transaminase activity"/>
    <property type="evidence" value="ECO:0007669"/>
    <property type="project" value="UniProtKB-KW"/>
</dbReference>
<dbReference type="PANTHER" id="PTHR42790">
    <property type="entry name" value="AMINOTRANSFERASE"/>
    <property type="match status" value="1"/>
</dbReference>
<keyword evidence="7" id="KW-0732">Signal</keyword>
<proteinExistence type="inferred from homology"/>
<evidence type="ECO:0000256" key="5">
    <source>
        <dbReference type="ARBA" id="ARBA00022898"/>
    </source>
</evidence>
<keyword evidence="4" id="KW-0808">Transferase</keyword>
<feature type="region of interest" description="Disordered" evidence="6">
    <location>
        <begin position="74"/>
        <end position="93"/>
    </location>
</feature>
<feature type="signal peptide" evidence="7">
    <location>
        <begin position="1"/>
        <end position="17"/>
    </location>
</feature>
<evidence type="ECO:0000256" key="2">
    <source>
        <dbReference type="ARBA" id="ARBA00007441"/>
    </source>
</evidence>
<protein>
    <submittedName>
        <fullName evidence="8">Aminotran-1-2 domain-containing protein</fullName>
    </submittedName>
</protein>
<dbReference type="PANTHER" id="PTHR42790:SF19">
    <property type="entry name" value="KYNURENINE_ALPHA-AMINOADIPATE AMINOTRANSFERASE, MITOCHONDRIAL"/>
    <property type="match status" value="1"/>
</dbReference>
<dbReference type="InterPro" id="IPR015421">
    <property type="entry name" value="PyrdxlP-dep_Trfase_major"/>
</dbReference>
<dbReference type="Proteomes" id="UP000613580">
    <property type="component" value="Unassembled WGS sequence"/>
</dbReference>
<evidence type="ECO:0000313" key="8">
    <source>
        <dbReference type="EMBL" id="KAF7305279.1"/>
    </source>
</evidence>
<evidence type="ECO:0000256" key="7">
    <source>
        <dbReference type="SAM" id="SignalP"/>
    </source>
</evidence>
<dbReference type="InterPro" id="IPR015424">
    <property type="entry name" value="PyrdxlP-dep_Trfase"/>
</dbReference>
<dbReference type="OrthoDB" id="691673at2759"/>
<dbReference type="InterPro" id="IPR050859">
    <property type="entry name" value="Class-I_PLP-dep_aminotransf"/>
</dbReference>
<dbReference type="SUPFAM" id="SSF53383">
    <property type="entry name" value="PLP-dependent transferases"/>
    <property type="match status" value="1"/>
</dbReference>
<evidence type="ECO:0000256" key="4">
    <source>
        <dbReference type="ARBA" id="ARBA00022679"/>
    </source>
</evidence>
<comment type="similarity">
    <text evidence="2">Belongs to the class-I pyridoxal-phosphate-dependent aminotransferase family.</text>
</comment>
<dbReference type="GO" id="GO:1901605">
    <property type="term" value="P:alpha-amino acid metabolic process"/>
    <property type="evidence" value="ECO:0007669"/>
    <property type="project" value="TreeGrafter"/>
</dbReference>
<evidence type="ECO:0000313" key="9">
    <source>
        <dbReference type="Proteomes" id="UP000613580"/>
    </source>
</evidence>
<comment type="caution">
    <text evidence="8">The sequence shown here is derived from an EMBL/GenBank/DDBJ whole genome shotgun (WGS) entry which is preliminary data.</text>
</comment>
<name>A0A8H6W4D5_MYCCL</name>
<feature type="chain" id="PRO_5034914901" evidence="7">
    <location>
        <begin position="18"/>
        <end position="401"/>
    </location>
</feature>
<dbReference type="EMBL" id="JACAZE010000010">
    <property type="protein sequence ID" value="KAF7305279.1"/>
    <property type="molecule type" value="Genomic_DNA"/>
</dbReference>
<reference evidence="8" key="1">
    <citation type="submission" date="2020-05" db="EMBL/GenBank/DDBJ databases">
        <title>Mycena genomes resolve the evolution of fungal bioluminescence.</title>
        <authorList>
            <person name="Tsai I.J."/>
        </authorList>
    </citation>
    <scope>NUCLEOTIDE SEQUENCE</scope>
    <source>
        <strain evidence="8">110903Hualien_Pintung</strain>
    </source>
</reference>
<evidence type="ECO:0000256" key="6">
    <source>
        <dbReference type="SAM" id="MobiDB-lite"/>
    </source>
</evidence>
<keyword evidence="9" id="KW-1185">Reference proteome</keyword>
<keyword evidence="3" id="KW-0032">Aminotransferase</keyword>
<comment type="cofactor">
    <cofactor evidence="1">
        <name>pyridoxal 5'-phosphate</name>
        <dbReference type="ChEBI" id="CHEBI:597326"/>
    </cofactor>
</comment>
<evidence type="ECO:0000256" key="3">
    <source>
        <dbReference type="ARBA" id="ARBA00022576"/>
    </source>
</evidence>
<dbReference type="AlphaFoldDB" id="A0A8H6W4D5"/>
<evidence type="ECO:0000256" key="1">
    <source>
        <dbReference type="ARBA" id="ARBA00001933"/>
    </source>
</evidence>
<keyword evidence="5" id="KW-0663">Pyridoxal phosphate</keyword>